<reference evidence="1" key="1">
    <citation type="submission" date="2014-11" db="EMBL/GenBank/DDBJ databases">
        <authorList>
            <person name="Amaro Gonzalez C."/>
        </authorList>
    </citation>
    <scope>NUCLEOTIDE SEQUENCE</scope>
</reference>
<sequence>MKTWAECHCKNNNTSVSPNHIEH</sequence>
<name>A0A0E9R4E6_ANGAN</name>
<protein>
    <submittedName>
        <fullName evidence="1">Uncharacterized protein</fullName>
    </submittedName>
</protein>
<reference evidence="1" key="2">
    <citation type="journal article" date="2015" name="Fish Shellfish Immunol.">
        <title>Early steps in the European eel (Anguilla anguilla)-Vibrio vulnificus interaction in the gills: Role of the RtxA13 toxin.</title>
        <authorList>
            <person name="Callol A."/>
            <person name="Pajuelo D."/>
            <person name="Ebbesson L."/>
            <person name="Teles M."/>
            <person name="MacKenzie S."/>
            <person name="Amaro C."/>
        </authorList>
    </citation>
    <scope>NUCLEOTIDE SEQUENCE</scope>
</reference>
<evidence type="ECO:0000313" key="1">
    <source>
        <dbReference type="EMBL" id="JAH23984.1"/>
    </source>
</evidence>
<dbReference type="AlphaFoldDB" id="A0A0E9R4E6"/>
<organism evidence="1">
    <name type="scientific">Anguilla anguilla</name>
    <name type="common">European freshwater eel</name>
    <name type="synonym">Muraena anguilla</name>
    <dbReference type="NCBI Taxonomy" id="7936"/>
    <lineage>
        <taxon>Eukaryota</taxon>
        <taxon>Metazoa</taxon>
        <taxon>Chordata</taxon>
        <taxon>Craniata</taxon>
        <taxon>Vertebrata</taxon>
        <taxon>Euteleostomi</taxon>
        <taxon>Actinopterygii</taxon>
        <taxon>Neopterygii</taxon>
        <taxon>Teleostei</taxon>
        <taxon>Anguilliformes</taxon>
        <taxon>Anguillidae</taxon>
        <taxon>Anguilla</taxon>
    </lineage>
</organism>
<proteinExistence type="predicted"/>
<accession>A0A0E9R4E6</accession>
<dbReference type="EMBL" id="GBXM01084593">
    <property type="protein sequence ID" value="JAH23984.1"/>
    <property type="molecule type" value="Transcribed_RNA"/>
</dbReference>